<gene>
    <name evidence="1" type="ORF">SpAn4DRAFT_3207</name>
</gene>
<evidence type="ECO:0000313" key="2">
    <source>
        <dbReference type="Proteomes" id="UP000049855"/>
    </source>
</evidence>
<dbReference type="Proteomes" id="UP000049855">
    <property type="component" value="Unassembled WGS sequence"/>
</dbReference>
<sequence>MGKVMSEETKYKLAHDLGFGEKVEDHDWSDVTTGEVGSMVREAIKRGEQAIAEEGKANGEIHQNAK</sequence>
<protein>
    <submittedName>
        <fullName evidence="1">Uncharacterized protein</fullName>
    </submittedName>
</protein>
<dbReference type="RefSeq" id="WP_021168436.1">
    <property type="nucleotide sequence ID" value="NZ_CTRP01000011.1"/>
</dbReference>
<dbReference type="AlphaFoldDB" id="A0A0U1KZA4"/>
<reference evidence="2" key="1">
    <citation type="submission" date="2015-03" db="EMBL/GenBank/DDBJ databases">
        <authorList>
            <person name="Nijsse Bart"/>
        </authorList>
    </citation>
    <scope>NUCLEOTIDE SEQUENCE [LARGE SCALE GENOMIC DNA]</scope>
</reference>
<dbReference type="EMBL" id="CTRP01000011">
    <property type="protein sequence ID" value="CQR72747.1"/>
    <property type="molecule type" value="Genomic_DNA"/>
</dbReference>
<evidence type="ECO:0000313" key="1">
    <source>
        <dbReference type="EMBL" id="CQR72747.1"/>
    </source>
</evidence>
<accession>A0A0U1KZA4</accession>
<proteinExistence type="predicted"/>
<keyword evidence="2" id="KW-1185">Reference proteome</keyword>
<organism evidence="1 2">
    <name type="scientific">Sporomusa ovata</name>
    <dbReference type="NCBI Taxonomy" id="2378"/>
    <lineage>
        <taxon>Bacteria</taxon>
        <taxon>Bacillati</taxon>
        <taxon>Bacillota</taxon>
        <taxon>Negativicutes</taxon>
        <taxon>Selenomonadales</taxon>
        <taxon>Sporomusaceae</taxon>
        <taxon>Sporomusa</taxon>
    </lineage>
</organism>
<name>A0A0U1KZA4_9FIRM</name>